<keyword evidence="3" id="KW-0966">Cell projection</keyword>
<evidence type="ECO:0000313" key="3">
    <source>
        <dbReference type="EMBL" id="MDQ0481778.1"/>
    </source>
</evidence>
<evidence type="ECO:0000256" key="1">
    <source>
        <dbReference type="SAM" id="Coils"/>
    </source>
</evidence>
<keyword evidence="3" id="KW-0969">Cilium</keyword>
<keyword evidence="1" id="KW-0175">Coiled coil</keyword>
<keyword evidence="2" id="KW-1133">Transmembrane helix</keyword>
<keyword evidence="2" id="KW-0472">Membrane</keyword>
<proteinExistence type="predicted"/>
<evidence type="ECO:0000256" key="2">
    <source>
        <dbReference type="SAM" id="Phobius"/>
    </source>
</evidence>
<dbReference type="GeneID" id="301326073"/>
<name>A0ABU0K038_9BACL</name>
<evidence type="ECO:0000313" key="4">
    <source>
        <dbReference type="Proteomes" id="UP001226720"/>
    </source>
</evidence>
<accession>A0ABU0K038</accession>
<comment type="caution">
    <text evidence="3">The sequence shown here is derived from an EMBL/GenBank/DDBJ whole genome shotgun (WGS) entry which is preliminary data.</text>
</comment>
<keyword evidence="4" id="KW-1185">Reference proteome</keyword>
<sequence length="138" mass="15663">MKKTIIGLVIIVCITIGAYFVFNYNSEEKTTLHESEQIVDVYNVSREIALLTNEVKKGLKDIDVVGGIHIDYQESVTIQTSIKSSDKDAEALKRDIEKTVKEILNSEELKSVSKVDSYKIFVSNKDGDIMVHFPWHKN</sequence>
<feature type="coiled-coil region" evidence="1">
    <location>
        <begin position="82"/>
        <end position="109"/>
    </location>
</feature>
<protein>
    <submittedName>
        <fullName evidence="3">Flagellar basal body-associated protein FliL</fullName>
    </submittedName>
</protein>
<dbReference type="EMBL" id="JAUSWM010000001">
    <property type="protein sequence ID" value="MDQ0481778.1"/>
    <property type="molecule type" value="Genomic_DNA"/>
</dbReference>
<gene>
    <name evidence="3" type="ORF">QO000_000731</name>
</gene>
<dbReference type="RefSeq" id="WP_301550768.1">
    <property type="nucleotide sequence ID" value="NZ_JAQRMZ010000002.1"/>
</dbReference>
<dbReference type="Proteomes" id="UP001226720">
    <property type="component" value="Unassembled WGS sequence"/>
</dbReference>
<organism evidence="3 4">
    <name type="scientific">Guptibacillus hwajinpoensis</name>
    <dbReference type="NCBI Taxonomy" id="208199"/>
    <lineage>
        <taxon>Bacteria</taxon>
        <taxon>Bacillati</taxon>
        <taxon>Bacillota</taxon>
        <taxon>Bacilli</taxon>
        <taxon>Bacillales</taxon>
        <taxon>Guptibacillaceae</taxon>
        <taxon>Guptibacillus</taxon>
    </lineage>
</organism>
<feature type="transmembrane region" description="Helical" evidence="2">
    <location>
        <begin position="5"/>
        <end position="22"/>
    </location>
</feature>
<keyword evidence="2" id="KW-0812">Transmembrane</keyword>
<reference evidence="3" key="1">
    <citation type="submission" date="2023-07" db="EMBL/GenBank/DDBJ databases">
        <title>Genomic Encyclopedia of Type Strains, Phase IV (KMG-IV): sequencing the most valuable type-strain genomes for metagenomic binning, comparative biology and taxonomic classification.</title>
        <authorList>
            <person name="Goeker M."/>
        </authorList>
    </citation>
    <scope>NUCLEOTIDE SEQUENCE [LARGE SCALE GENOMIC DNA]</scope>
    <source>
        <strain evidence="3">JSM 076093</strain>
    </source>
</reference>
<keyword evidence="3" id="KW-0282">Flagellum</keyword>